<keyword evidence="8 18" id="KW-0479">Metal-binding</keyword>
<dbReference type="EC" id="1.11.1.7" evidence="4"/>
<comment type="caution">
    <text evidence="24">The sequence shown here is derived from an EMBL/GenBank/DDBJ whole genome shotgun (WGS) entry which is preliminary data.</text>
</comment>
<feature type="site" description="Transition state stabilizer" evidence="19">
    <location>
        <position position="200"/>
    </location>
</feature>
<dbReference type="AlphaFoldDB" id="A0AA89BM25"/>
<name>A0AA89BM25_9ASTE</name>
<feature type="binding site" description="axial binding residue" evidence="18">
    <location>
        <position position="333"/>
    </location>
    <ligand>
        <name>heme b</name>
        <dbReference type="ChEBI" id="CHEBI:60344"/>
    </ligand>
    <ligandPart>
        <name>Fe</name>
        <dbReference type="ChEBI" id="CHEBI:18248"/>
    </ligandPart>
</feature>
<dbReference type="Gene3D" id="1.10.420.10">
    <property type="entry name" value="Peroxidase, domain 2"/>
    <property type="match status" value="1"/>
</dbReference>
<proteinExistence type="inferred from homology"/>
<evidence type="ECO:0000256" key="19">
    <source>
        <dbReference type="PIRSR" id="PIRSR600823-4"/>
    </source>
</evidence>
<evidence type="ECO:0000256" key="8">
    <source>
        <dbReference type="ARBA" id="ARBA00022723"/>
    </source>
</evidence>
<keyword evidence="7" id="KW-0349">Heme</keyword>
<evidence type="ECO:0000256" key="16">
    <source>
        <dbReference type="PIRSR" id="PIRSR600823-1"/>
    </source>
</evidence>
<dbReference type="Pfam" id="PF00141">
    <property type="entry name" value="peroxidase"/>
    <property type="match status" value="1"/>
</dbReference>
<dbReference type="InterPro" id="IPR019793">
    <property type="entry name" value="Peroxidases_heam-ligand_BS"/>
</dbReference>
<feature type="binding site" evidence="17">
    <location>
        <position position="303"/>
    </location>
    <ligand>
        <name>substrate</name>
    </ligand>
</feature>
<comment type="similarity">
    <text evidence="3">Belongs to the peroxidase family. Ascorbate peroxidase subfamily.</text>
</comment>
<protein>
    <recommendedName>
        <fullName evidence="4">peroxidase</fullName>
        <ecNumber evidence="4">1.11.1.7</ecNumber>
    </recommendedName>
</protein>
<feature type="domain" description="Plant heme peroxidase family profile" evidence="23">
    <location>
        <begin position="163"/>
        <end position="458"/>
    </location>
</feature>
<keyword evidence="12 18" id="KW-0408">Iron</keyword>
<feature type="compositionally biased region" description="Basic and acidic residues" evidence="21">
    <location>
        <begin position="62"/>
        <end position="72"/>
    </location>
</feature>
<evidence type="ECO:0000256" key="15">
    <source>
        <dbReference type="ARBA" id="ARBA00023324"/>
    </source>
</evidence>
<dbReference type="PRINTS" id="PR00461">
    <property type="entry name" value="PLPEROXIDASE"/>
</dbReference>
<keyword evidence="25" id="KW-1185">Reference proteome</keyword>
<dbReference type="GO" id="GO:0042744">
    <property type="term" value="P:hydrogen peroxide catabolic process"/>
    <property type="evidence" value="ECO:0007669"/>
    <property type="project" value="UniProtKB-KW"/>
</dbReference>
<evidence type="ECO:0000259" key="23">
    <source>
        <dbReference type="PROSITE" id="PS50873"/>
    </source>
</evidence>
<dbReference type="GO" id="GO:0006979">
    <property type="term" value="P:response to oxidative stress"/>
    <property type="evidence" value="ECO:0007669"/>
    <property type="project" value="InterPro"/>
</dbReference>
<comment type="cofactor">
    <cofactor evidence="18">
        <name>Ca(2+)</name>
        <dbReference type="ChEBI" id="CHEBI:29108"/>
    </cofactor>
    <text evidence="18">Binds 2 calcium ions per subunit.</text>
</comment>
<evidence type="ECO:0000313" key="25">
    <source>
        <dbReference type="Proteomes" id="UP001188597"/>
    </source>
</evidence>
<dbReference type="GO" id="GO:0140825">
    <property type="term" value="F:lactoperoxidase activity"/>
    <property type="evidence" value="ECO:0007669"/>
    <property type="project" value="UniProtKB-EC"/>
</dbReference>
<feature type="binding site" evidence="18">
    <location>
        <position position="208"/>
    </location>
    <ligand>
        <name>Ca(2+)</name>
        <dbReference type="ChEBI" id="CHEBI:29108"/>
        <label>1</label>
    </ligand>
</feature>
<feature type="chain" id="PRO_5041675491" description="peroxidase" evidence="22">
    <location>
        <begin position="25"/>
        <end position="458"/>
    </location>
</feature>
<dbReference type="EMBL" id="JAVXUP010000028">
    <property type="protein sequence ID" value="KAK3041837.1"/>
    <property type="molecule type" value="Genomic_DNA"/>
</dbReference>
<dbReference type="CDD" id="cd00693">
    <property type="entry name" value="secretory_peroxidase"/>
    <property type="match status" value="1"/>
</dbReference>
<gene>
    <name evidence="24" type="ORF">RJ639_000353</name>
</gene>
<evidence type="ECO:0000256" key="5">
    <source>
        <dbReference type="ARBA" id="ARBA00022525"/>
    </source>
</evidence>
<evidence type="ECO:0000256" key="12">
    <source>
        <dbReference type="ARBA" id="ARBA00023004"/>
    </source>
</evidence>
<dbReference type="PROSITE" id="PS00435">
    <property type="entry name" value="PEROXIDASE_1"/>
    <property type="match status" value="1"/>
</dbReference>
<evidence type="ECO:0000256" key="7">
    <source>
        <dbReference type="ARBA" id="ARBA00022617"/>
    </source>
</evidence>
<dbReference type="Gene3D" id="1.10.520.10">
    <property type="match status" value="1"/>
</dbReference>
<evidence type="ECO:0000256" key="2">
    <source>
        <dbReference type="ARBA" id="ARBA00002322"/>
    </source>
</evidence>
<organism evidence="24 25">
    <name type="scientific">Escallonia herrerae</name>
    <dbReference type="NCBI Taxonomy" id="1293975"/>
    <lineage>
        <taxon>Eukaryota</taxon>
        <taxon>Viridiplantae</taxon>
        <taxon>Streptophyta</taxon>
        <taxon>Embryophyta</taxon>
        <taxon>Tracheophyta</taxon>
        <taxon>Spermatophyta</taxon>
        <taxon>Magnoliopsida</taxon>
        <taxon>eudicotyledons</taxon>
        <taxon>Gunneridae</taxon>
        <taxon>Pentapetalae</taxon>
        <taxon>asterids</taxon>
        <taxon>campanulids</taxon>
        <taxon>Escalloniales</taxon>
        <taxon>Escalloniaceae</taxon>
        <taxon>Escallonia</taxon>
    </lineage>
</organism>
<evidence type="ECO:0000256" key="4">
    <source>
        <dbReference type="ARBA" id="ARBA00012313"/>
    </source>
</evidence>
<dbReference type="SUPFAM" id="SSF48113">
    <property type="entry name" value="Heme-dependent peroxidases"/>
    <property type="match status" value="1"/>
</dbReference>
<dbReference type="GO" id="GO:0020037">
    <property type="term" value="F:heme binding"/>
    <property type="evidence" value="ECO:0007669"/>
    <property type="project" value="InterPro"/>
</dbReference>
<dbReference type="Proteomes" id="UP001188597">
    <property type="component" value="Unassembled WGS sequence"/>
</dbReference>
<dbReference type="PANTHER" id="PTHR31388">
    <property type="entry name" value="PEROXIDASE 72-RELATED"/>
    <property type="match status" value="1"/>
</dbReference>
<comment type="catalytic activity">
    <reaction evidence="1">
        <text>2 a phenolic donor + H2O2 = 2 a phenolic radical donor + 2 H2O</text>
        <dbReference type="Rhea" id="RHEA:56136"/>
        <dbReference type="ChEBI" id="CHEBI:15377"/>
        <dbReference type="ChEBI" id="CHEBI:16240"/>
        <dbReference type="ChEBI" id="CHEBI:139520"/>
        <dbReference type="ChEBI" id="CHEBI:139521"/>
        <dbReference type="EC" id="1.11.1.7"/>
    </reaction>
</comment>
<dbReference type="PRINTS" id="PR00458">
    <property type="entry name" value="PEROXIDASE"/>
</dbReference>
<dbReference type="InterPro" id="IPR033905">
    <property type="entry name" value="Secretory_peroxidase"/>
</dbReference>
<evidence type="ECO:0000256" key="13">
    <source>
        <dbReference type="ARBA" id="ARBA00023157"/>
    </source>
</evidence>
<comment type="function">
    <text evidence="2">Removal of H(2)O(2), oxidation of toxic reductants, biosynthesis and degradation of lignin, suberization, auxin catabolism, response to environmental stresses such as wounding, pathogen attack and oxidative stress. These functions might be dependent on each isozyme/isoform in each plant tissue.</text>
</comment>
<feature type="binding site" evidence="18">
    <location>
        <position position="212"/>
    </location>
    <ligand>
        <name>Ca(2+)</name>
        <dbReference type="ChEBI" id="CHEBI:29108"/>
        <label>1</label>
    </ligand>
</feature>
<dbReference type="GO" id="GO:0046872">
    <property type="term" value="F:metal ion binding"/>
    <property type="evidence" value="ECO:0007669"/>
    <property type="project" value="UniProtKB-KW"/>
</dbReference>
<evidence type="ECO:0000256" key="9">
    <source>
        <dbReference type="ARBA" id="ARBA00022729"/>
    </source>
</evidence>
<dbReference type="FunFam" id="1.10.420.10:FF:000001">
    <property type="entry name" value="Peroxidase"/>
    <property type="match status" value="1"/>
</dbReference>
<feature type="disulfide bond" evidence="20">
    <location>
        <begin position="206"/>
        <end position="211"/>
    </location>
</feature>
<feature type="disulfide bond" evidence="20">
    <location>
        <begin position="260"/>
        <end position="454"/>
    </location>
</feature>
<keyword evidence="5" id="KW-0964">Secreted</keyword>
<dbReference type="InterPro" id="IPR000823">
    <property type="entry name" value="Peroxidase_pln"/>
</dbReference>
<keyword evidence="10 18" id="KW-0106">Calcium</keyword>
<evidence type="ECO:0000256" key="11">
    <source>
        <dbReference type="ARBA" id="ARBA00023002"/>
    </source>
</evidence>
<feature type="compositionally biased region" description="Basic and acidic residues" evidence="21">
    <location>
        <begin position="89"/>
        <end position="135"/>
    </location>
</feature>
<feature type="region of interest" description="Disordered" evidence="21">
    <location>
        <begin position="142"/>
        <end position="161"/>
    </location>
</feature>
<dbReference type="PANTHER" id="PTHR31388:SF264">
    <property type="entry name" value="PEROXIDASE 59"/>
    <property type="match status" value="1"/>
</dbReference>
<evidence type="ECO:0000256" key="22">
    <source>
        <dbReference type="SAM" id="SignalP"/>
    </source>
</evidence>
<dbReference type="PROSITE" id="PS50873">
    <property type="entry name" value="PEROXIDASE_4"/>
    <property type="match status" value="1"/>
</dbReference>
<feature type="binding site" evidence="18">
    <location>
        <position position="210"/>
    </location>
    <ligand>
        <name>Ca(2+)</name>
        <dbReference type="ChEBI" id="CHEBI:29108"/>
        <label>1</label>
    </ligand>
</feature>
<feature type="disulfide bond" evidence="20">
    <location>
        <begin position="173"/>
        <end position="254"/>
    </location>
</feature>
<feature type="signal peptide" evidence="22">
    <location>
        <begin position="1"/>
        <end position="24"/>
    </location>
</feature>
<evidence type="ECO:0000256" key="6">
    <source>
        <dbReference type="ARBA" id="ARBA00022559"/>
    </source>
</evidence>
<sequence length="458" mass="50156">MKGGARNIAAILILCLVIAPSASASFWGDLGDIIFGPRGPQSKPTKHYVKDFTGGSGLNGKEIPKSDTKDEGIGNEDSPYTAPGFGSSSREKGDSNYDWIHGERPGNEEPDKQDERDWIHGERPGNEEPDKQDERDSVYGWIHGEPTENEEPDKQDEREEDGPLRLGFYRETCPRAEEIVKQVISEASKNSPGIPAGILRLHLHDCFVTGCDASLLLDKTPSGEKTEKVSLVNGGSLRGFEVIDEVKSQLEKACPGTVSCADVLAFAARDSLNISGLPSYEVPAGRHDSLSSQEADVTPANIPGPQDSIDAITKAFTEKGLTVEDMVVLTGGHSIGVAHCPNFAYRVRQPNSELDPRLNTDIRSVCSEVNGKATMPIDSITEYRLDVEFYKTLLDKKGLLESDQKLAEDPRTSDLVRSLADDQDGWFEKLPKSMIRMGKIQVLSGQQGEIRKQCRFVN</sequence>
<dbReference type="InterPro" id="IPR010255">
    <property type="entry name" value="Haem_peroxidase_sf"/>
</dbReference>
<feature type="binding site" evidence="18">
    <location>
        <position position="214"/>
    </location>
    <ligand>
        <name>Ca(2+)</name>
        <dbReference type="ChEBI" id="CHEBI:29108"/>
        <label>1</label>
    </ligand>
</feature>
<keyword evidence="11" id="KW-0560">Oxidoreductase</keyword>
<evidence type="ECO:0000256" key="17">
    <source>
        <dbReference type="PIRSR" id="PIRSR600823-2"/>
    </source>
</evidence>
<reference evidence="24" key="1">
    <citation type="submission" date="2022-12" db="EMBL/GenBank/DDBJ databases">
        <title>Draft genome assemblies for two species of Escallonia (Escalloniales).</title>
        <authorList>
            <person name="Chanderbali A."/>
            <person name="Dervinis C."/>
            <person name="Anghel I."/>
            <person name="Soltis D."/>
            <person name="Soltis P."/>
            <person name="Zapata F."/>
        </authorList>
    </citation>
    <scope>NUCLEOTIDE SEQUENCE</scope>
    <source>
        <strain evidence="24">UCBG64.0493</strain>
        <tissue evidence="24">Leaf</tissue>
    </source>
</reference>
<feature type="binding site" evidence="18">
    <location>
        <position position="205"/>
    </location>
    <ligand>
        <name>Ca(2+)</name>
        <dbReference type="ChEBI" id="CHEBI:29108"/>
        <label>1</label>
    </ligand>
</feature>
<evidence type="ECO:0000256" key="3">
    <source>
        <dbReference type="ARBA" id="ARBA00006873"/>
    </source>
</evidence>
<evidence type="ECO:0000256" key="1">
    <source>
        <dbReference type="ARBA" id="ARBA00000189"/>
    </source>
</evidence>
<keyword evidence="14" id="KW-0325">Glycoprotein</keyword>
<keyword evidence="15" id="KW-0376">Hydrogen peroxide</keyword>
<evidence type="ECO:0000256" key="20">
    <source>
        <dbReference type="PIRSR" id="PIRSR600823-5"/>
    </source>
</evidence>
<feature type="active site" description="Proton acceptor" evidence="16">
    <location>
        <position position="204"/>
    </location>
</feature>
<evidence type="ECO:0000256" key="14">
    <source>
        <dbReference type="ARBA" id="ARBA00023180"/>
    </source>
</evidence>
<feature type="binding site" evidence="18">
    <location>
        <position position="381"/>
    </location>
    <ligand>
        <name>Ca(2+)</name>
        <dbReference type="ChEBI" id="CHEBI:29108"/>
        <label>2</label>
    </ligand>
</feature>
<feature type="disulfide bond" evidence="20">
    <location>
        <begin position="340"/>
        <end position="366"/>
    </location>
</feature>
<keyword evidence="9 22" id="KW-0732">Signal</keyword>
<evidence type="ECO:0000256" key="21">
    <source>
        <dbReference type="SAM" id="MobiDB-lite"/>
    </source>
</evidence>
<feature type="binding site" evidence="18">
    <location>
        <position position="386"/>
    </location>
    <ligand>
        <name>Ca(2+)</name>
        <dbReference type="ChEBI" id="CHEBI:29108"/>
        <label>2</label>
    </ligand>
</feature>
<feature type="binding site" evidence="18">
    <location>
        <position position="227"/>
    </location>
    <ligand>
        <name>Ca(2+)</name>
        <dbReference type="ChEBI" id="CHEBI:29108"/>
        <label>1</label>
    </ligand>
</feature>
<keyword evidence="13 20" id="KW-1015">Disulfide bond</keyword>
<evidence type="ECO:0000313" key="24">
    <source>
        <dbReference type="EMBL" id="KAK3041837.1"/>
    </source>
</evidence>
<dbReference type="InterPro" id="IPR002016">
    <property type="entry name" value="Haem_peroxidase"/>
</dbReference>
<feature type="region of interest" description="Disordered" evidence="21">
    <location>
        <begin position="38"/>
        <end position="135"/>
    </location>
</feature>
<accession>A0AA89BM25</accession>
<evidence type="ECO:0000256" key="10">
    <source>
        <dbReference type="ARBA" id="ARBA00022837"/>
    </source>
</evidence>
<evidence type="ECO:0000256" key="18">
    <source>
        <dbReference type="PIRSR" id="PIRSR600823-3"/>
    </source>
</evidence>
<dbReference type="FunFam" id="1.10.520.10:FF:000008">
    <property type="entry name" value="Peroxidase"/>
    <property type="match status" value="1"/>
</dbReference>
<comment type="cofactor">
    <cofactor evidence="18">
        <name>heme b</name>
        <dbReference type="ChEBI" id="CHEBI:60344"/>
    </cofactor>
    <text evidence="18">Binds 1 heme b (iron(II)-protoporphyrin IX) group per subunit.</text>
</comment>
<feature type="binding site" evidence="18">
    <location>
        <position position="378"/>
    </location>
    <ligand>
        <name>Ca(2+)</name>
        <dbReference type="ChEBI" id="CHEBI:29108"/>
        <label>2</label>
    </ligand>
</feature>
<keyword evidence="6" id="KW-0575">Peroxidase</keyword>